<feature type="domain" description="Major facilitator superfamily (MFS) profile" evidence="7">
    <location>
        <begin position="23"/>
        <end position="514"/>
    </location>
</feature>
<sequence length="530" mass="54748">MRIRQLLPSTLAGRDAVHRRGLGLAAVCTLLFLTFLDNTIVSVALGDIQQRLSAGVQSLQWVVNAYALTFASAMLLAGALGDRVGERKVMFSGAAVFCIGSVICAVAPDTSVLIAGRGVMGIGAAASEPGTLAMIRYLFPGRRERARATGVWAGVSGLALALGPVIGGIIVGLSSWRWIFWFNLAFGVAALAIAAIVVPETPRVPSRRIDLVGGLLGAGSLALLVFGVLRGELDGFGAAHVISLLVASVVVGLVFLWWQFHASEPLIPPQFLRMPAFVVPNIVAFATYFGTFAVFFFAALYLNIVVGFSGLRIALQFIPMMVIMIAASVLTGRWIGRTGARRPVVLGCGVFTLGLLLTDGALTRHPHYLPLAASLALAGLGIGITVVPTAFAAMSAVPVDRAGVASSAVNTSREIGAVVGTAVLGAIVNSALISHATSTLNALGWSKLKGFVTSAILNGGASLGGPLGQASPEIQKLVNALYDAFAEGLHIALVLSACLVLAAGVLAASVRGPRLAESEETALGHVHLPS</sequence>
<feature type="transmembrane region" description="Helical" evidence="6">
    <location>
        <begin position="114"/>
        <end position="139"/>
    </location>
</feature>
<feature type="transmembrane region" description="Helical" evidence="6">
    <location>
        <begin position="415"/>
        <end position="436"/>
    </location>
</feature>
<dbReference type="Proteomes" id="UP000008221">
    <property type="component" value="Chromosome"/>
</dbReference>
<feature type="transmembrane region" description="Helical" evidence="6">
    <location>
        <begin position="368"/>
        <end position="394"/>
    </location>
</feature>
<dbReference type="InParanoid" id="A0LVI5"/>
<keyword evidence="2" id="KW-0813">Transport</keyword>
<keyword evidence="3 6" id="KW-0812">Transmembrane</keyword>
<dbReference type="AlphaFoldDB" id="A0LVI5"/>
<dbReference type="InterPro" id="IPR020846">
    <property type="entry name" value="MFS_dom"/>
</dbReference>
<reference evidence="8 9" key="1">
    <citation type="journal article" date="2009" name="Genome Res.">
        <title>Complete genome of the cellulolytic thermophile Acidothermus cellulolyticus 11B provides insights into its ecophysiological and evolutionary adaptations.</title>
        <authorList>
            <person name="Barabote R.D."/>
            <person name="Xie G."/>
            <person name="Leu D.H."/>
            <person name="Normand P."/>
            <person name="Necsulea A."/>
            <person name="Daubin V."/>
            <person name="Medigue C."/>
            <person name="Adney W.S."/>
            <person name="Xu X.C."/>
            <person name="Lapidus A."/>
            <person name="Parales R.E."/>
            <person name="Detter C."/>
            <person name="Pujic P."/>
            <person name="Bruce D."/>
            <person name="Lavire C."/>
            <person name="Challacombe J.F."/>
            <person name="Brettin T.S."/>
            <person name="Berry A.M."/>
        </authorList>
    </citation>
    <scope>NUCLEOTIDE SEQUENCE [LARGE SCALE GENOMIC DNA]</scope>
    <source>
        <strain evidence="9">ATCC 43068 / DSM 8971 / 11B</strain>
    </source>
</reference>
<dbReference type="SUPFAM" id="SSF103473">
    <property type="entry name" value="MFS general substrate transporter"/>
    <property type="match status" value="1"/>
</dbReference>
<comment type="subcellular location">
    <subcellularLocation>
        <location evidence="1">Cell membrane</location>
        <topology evidence="1">Multi-pass membrane protein</topology>
    </subcellularLocation>
</comment>
<dbReference type="CDD" id="cd17321">
    <property type="entry name" value="MFS_MMR_MDR_like"/>
    <property type="match status" value="1"/>
</dbReference>
<keyword evidence="4 6" id="KW-1133">Transmembrane helix</keyword>
<evidence type="ECO:0000256" key="5">
    <source>
        <dbReference type="ARBA" id="ARBA00023136"/>
    </source>
</evidence>
<feature type="transmembrane region" description="Helical" evidence="6">
    <location>
        <begin position="344"/>
        <end position="362"/>
    </location>
</feature>
<dbReference type="Gene3D" id="1.20.1250.20">
    <property type="entry name" value="MFS general substrate transporter like domains"/>
    <property type="match status" value="1"/>
</dbReference>
<dbReference type="InterPro" id="IPR036259">
    <property type="entry name" value="MFS_trans_sf"/>
</dbReference>
<keyword evidence="9" id="KW-1185">Reference proteome</keyword>
<dbReference type="KEGG" id="ace:Acel_1673"/>
<feature type="transmembrane region" description="Helical" evidence="6">
    <location>
        <begin position="89"/>
        <end position="108"/>
    </location>
</feature>
<dbReference type="FunCoup" id="A0LVI5">
    <property type="interactions" value="32"/>
</dbReference>
<dbReference type="RefSeq" id="WP_011720508.1">
    <property type="nucleotide sequence ID" value="NC_008578.1"/>
</dbReference>
<feature type="transmembrane region" description="Helical" evidence="6">
    <location>
        <begin position="211"/>
        <end position="229"/>
    </location>
</feature>
<keyword evidence="5 6" id="KW-0472">Membrane</keyword>
<evidence type="ECO:0000256" key="6">
    <source>
        <dbReference type="SAM" id="Phobius"/>
    </source>
</evidence>
<dbReference type="PANTHER" id="PTHR42718:SF9">
    <property type="entry name" value="MAJOR FACILITATOR SUPERFAMILY MULTIDRUG TRANSPORTER MFSC"/>
    <property type="match status" value="1"/>
</dbReference>
<dbReference type="PANTHER" id="PTHR42718">
    <property type="entry name" value="MAJOR FACILITATOR SUPERFAMILY MULTIDRUG TRANSPORTER MFSC"/>
    <property type="match status" value="1"/>
</dbReference>
<dbReference type="PRINTS" id="PR01036">
    <property type="entry name" value="TCRTETB"/>
</dbReference>
<dbReference type="GO" id="GO:0022857">
    <property type="term" value="F:transmembrane transporter activity"/>
    <property type="evidence" value="ECO:0007669"/>
    <property type="project" value="InterPro"/>
</dbReference>
<name>A0LVI5_ACIC1</name>
<evidence type="ECO:0000313" key="9">
    <source>
        <dbReference type="Proteomes" id="UP000008221"/>
    </source>
</evidence>
<evidence type="ECO:0000256" key="4">
    <source>
        <dbReference type="ARBA" id="ARBA00022989"/>
    </source>
</evidence>
<dbReference type="PROSITE" id="PS50850">
    <property type="entry name" value="MFS"/>
    <property type="match status" value="1"/>
</dbReference>
<dbReference type="InterPro" id="IPR011701">
    <property type="entry name" value="MFS"/>
</dbReference>
<dbReference type="Pfam" id="PF07690">
    <property type="entry name" value="MFS_1"/>
    <property type="match status" value="1"/>
</dbReference>
<evidence type="ECO:0000259" key="7">
    <source>
        <dbReference type="PROSITE" id="PS50850"/>
    </source>
</evidence>
<evidence type="ECO:0000313" key="8">
    <source>
        <dbReference type="EMBL" id="ABK53445.1"/>
    </source>
</evidence>
<feature type="transmembrane region" description="Helical" evidence="6">
    <location>
        <begin position="21"/>
        <end position="46"/>
    </location>
</feature>
<evidence type="ECO:0000256" key="3">
    <source>
        <dbReference type="ARBA" id="ARBA00022692"/>
    </source>
</evidence>
<proteinExistence type="predicted"/>
<feature type="transmembrane region" description="Helical" evidence="6">
    <location>
        <begin position="151"/>
        <end position="172"/>
    </location>
</feature>
<dbReference type="eggNOG" id="COG0477">
    <property type="taxonomic scope" value="Bacteria"/>
</dbReference>
<evidence type="ECO:0000256" key="1">
    <source>
        <dbReference type="ARBA" id="ARBA00004651"/>
    </source>
</evidence>
<gene>
    <name evidence="8" type="ordered locus">Acel_1673</name>
</gene>
<feature type="transmembrane region" description="Helical" evidence="6">
    <location>
        <begin position="235"/>
        <end position="258"/>
    </location>
</feature>
<accession>A0LVI5</accession>
<feature type="transmembrane region" description="Helical" evidence="6">
    <location>
        <begin position="58"/>
        <end position="77"/>
    </location>
</feature>
<organism evidence="8 9">
    <name type="scientific">Acidothermus cellulolyticus (strain ATCC 43068 / DSM 8971 / 11B)</name>
    <dbReference type="NCBI Taxonomy" id="351607"/>
    <lineage>
        <taxon>Bacteria</taxon>
        <taxon>Bacillati</taxon>
        <taxon>Actinomycetota</taxon>
        <taxon>Actinomycetes</taxon>
        <taxon>Acidothermales</taxon>
        <taxon>Acidothermaceae</taxon>
        <taxon>Acidothermus</taxon>
    </lineage>
</organism>
<feature type="transmembrane region" description="Helical" evidence="6">
    <location>
        <begin position="489"/>
        <end position="510"/>
    </location>
</feature>
<dbReference type="EMBL" id="CP000481">
    <property type="protein sequence ID" value="ABK53445.1"/>
    <property type="molecule type" value="Genomic_DNA"/>
</dbReference>
<dbReference type="GO" id="GO:0005886">
    <property type="term" value="C:plasma membrane"/>
    <property type="evidence" value="ECO:0007669"/>
    <property type="project" value="UniProtKB-SubCell"/>
</dbReference>
<feature type="transmembrane region" description="Helical" evidence="6">
    <location>
        <begin position="278"/>
        <end position="301"/>
    </location>
</feature>
<dbReference type="HOGENOM" id="CLU_000960_28_2_11"/>
<feature type="transmembrane region" description="Helical" evidence="6">
    <location>
        <begin position="178"/>
        <end position="199"/>
    </location>
</feature>
<feature type="transmembrane region" description="Helical" evidence="6">
    <location>
        <begin position="313"/>
        <end position="332"/>
    </location>
</feature>
<evidence type="ECO:0000256" key="2">
    <source>
        <dbReference type="ARBA" id="ARBA00022448"/>
    </source>
</evidence>
<protein>
    <submittedName>
        <fullName evidence="8">Drug resistance transporter, EmrB/QacA subfamily</fullName>
    </submittedName>
</protein>
<dbReference type="Gene3D" id="1.20.1720.10">
    <property type="entry name" value="Multidrug resistance protein D"/>
    <property type="match status" value="1"/>
</dbReference>